<keyword evidence="1" id="KW-0560">Oxidoreductase</keyword>
<dbReference type="PANTHER" id="PTHR43539:SF78">
    <property type="entry name" value="FLAVIN-CONTAINING MONOOXYGENASE"/>
    <property type="match status" value="1"/>
</dbReference>
<comment type="caution">
    <text evidence="2">The sequence shown here is derived from an EMBL/GenBank/DDBJ whole genome shotgun (WGS) entry which is preliminary data.</text>
</comment>
<dbReference type="Gene3D" id="3.50.50.60">
    <property type="entry name" value="FAD/NAD(P)-binding domain"/>
    <property type="match status" value="1"/>
</dbReference>
<name>A0A1J4N517_9ACTN</name>
<dbReference type="Proteomes" id="UP000033772">
    <property type="component" value="Unassembled WGS sequence"/>
</dbReference>
<dbReference type="InterPro" id="IPR036188">
    <property type="entry name" value="FAD/NAD-bd_sf"/>
</dbReference>
<evidence type="ECO:0000256" key="1">
    <source>
        <dbReference type="ARBA" id="ARBA00023002"/>
    </source>
</evidence>
<keyword evidence="3" id="KW-1185">Reference proteome</keyword>
<dbReference type="Pfam" id="PF13738">
    <property type="entry name" value="Pyr_redox_3"/>
    <property type="match status" value="1"/>
</dbReference>
<evidence type="ECO:0000313" key="3">
    <source>
        <dbReference type="Proteomes" id="UP000033772"/>
    </source>
</evidence>
<accession>A0A1J4N517</accession>
<dbReference type="PRINTS" id="PR00368">
    <property type="entry name" value="FADPNR"/>
</dbReference>
<dbReference type="STRING" id="1844.UG56_011840"/>
<dbReference type="PANTHER" id="PTHR43539">
    <property type="entry name" value="FLAVIN-BINDING MONOOXYGENASE-LIKE PROTEIN (AFU_ORTHOLOGUE AFUA_4G09220)"/>
    <property type="match status" value="1"/>
</dbReference>
<organism evidence="2 3">
    <name type="scientific">Nocardioides luteus</name>
    <dbReference type="NCBI Taxonomy" id="1844"/>
    <lineage>
        <taxon>Bacteria</taxon>
        <taxon>Bacillati</taxon>
        <taxon>Actinomycetota</taxon>
        <taxon>Actinomycetes</taxon>
        <taxon>Propionibacteriales</taxon>
        <taxon>Nocardioidaceae</taxon>
        <taxon>Nocardioides</taxon>
    </lineage>
</organism>
<evidence type="ECO:0000313" key="2">
    <source>
        <dbReference type="EMBL" id="OIJ26653.1"/>
    </source>
</evidence>
<dbReference type="GO" id="GO:0050660">
    <property type="term" value="F:flavin adenine dinucleotide binding"/>
    <property type="evidence" value="ECO:0007669"/>
    <property type="project" value="TreeGrafter"/>
</dbReference>
<reference evidence="2" key="1">
    <citation type="submission" date="2016-10" db="EMBL/GenBank/DDBJ databases">
        <title>Draft Genome Sequence of Nocardioides luteus Strain BAFB, an Alkane-Degrading Bacterium Isolated from JP-7 Polluted Soil.</title>
        <authorList>
            <person name="Brown L."/>
            <person name="Ruiz O.N."/>
            <person name="Gunasekera T."/>
        </authorList>
    </citation>
    <scope>NUCLEOTIDE SEQUENCE [LARGE SCALE GENOMIC DNA]</scope>
    <source>
        <strain evidence="2">BAFB</strain>
    </source>
</reference>
<dbReference type="PRINTS" id="PR00411">
    <property type="entry name" value="PNDRDTASEI"/>
</dbReference>
<proteinExistence type="predicted"/>
<protein>
    <submittedName>
        <fullName evidence="2">Pyridine nucleotide-disulfide oxidoreductase</fullName>
    </submittedName>
</protein>
<dbReference type="EMBL" id="JZDQ02000014">
    <property type="protein sequence ID" value="OIJ26653.1"/>
    <property type="molecule type" value="Genomic_DNA"/>
</dbReference>
<sequence>MTSVPSRRTTVAVIGAGHSGLAVSHRLGAEGIDHVVLERGQVAHSWRTQRWDSLRLLTPGWMNRLPGLGDPLLGPAEADEFLTAAQVASLVAGYADVIAAPVHENVEVHRVSPGPNGYLVETSAGPWSAEHVVLATGSVRGVLPALAAELPPGLPSVHAIDYRRPSQLPPGGVLVVGAAASGVQIAAELQASGRQVTLAVGEHVRVPRRYRGRDIFAWIEEAGILDERWDELDDITRARRLSSFQLVGGTTTLDLNTLQEAGVRVVGKLAGLRDGAALFSGSLANMAALADLKANRLLSGIDQTFGGSGERLEPTRVPEPLLSLSLTSGEIGSVVWATGIKPDHAFLDADVFDRKGAIRHDGGVTDLPGLYVTGLPVLRRRRSTYIDGARDDSADLVAHLSQRLASPTRRTAG</sequence>
<dbReference type="SUPFAM" id="SSF51905">
    <property type="entry name" value="FAD/NAD(P)-binding domain"/>
    <property type="match status" value="1"/>
</dbReference>
<dbReference type="RefSeq" id="WP_045548010.1">
    <property type="nucleotide sequence ID" value="NZ_JZDQ02000014.1"/>
</dbReference>
<dbReference type="InterPro" id="IPR050982">
    <property type="entry name" value="Auxin_biosynth/cation_transpt"/>
</dbReference>
<dbReference type="GO" id="GO:0004497">
    <property type="term" value="F:monooxygenase activity"/>
    <property type="evidence" value="ECO:0007669"/>
    <property type="project" value="TreeGrafter"/>
</dbReference>
<dbReference type="AlphaFoldDB" id="A0A1J4N517"/>
<gene>
    <name evidence="2" type="ORF">UG56_011840</name>
</gene>